<evidence type="ECO:0000256" key="9">
    <source>
        <dbReference type="ARBA" id="ARBA00022909"/>
    </source>
</evidence>
<keyword evidence="7 14" id="KW-0418">Kinase</keyword>
<evidence type="ECO:0000256" key="1">
    <source>
        <dbReference type="ARBA" id="ARBA00005051"/>
    </source>
</evidence>
<evidence type="ECO:0000256" key="2">
    <source>
        <dbReference type="ARBA" id="ARBA00005810"/>
    </source>
</evidence>
<dbReference type="GO" id="GO:0046654">
    <property type="term" value="P:tetrahydrofolate biosynthetic process"/>
    <property type="evidence" value="ECO:0007669"/>
    <property type="project" value="UniProtKB-UniPathway"/>
</dbReference>
<accession>A0A0D7EI49</accession>
<evidence type="ECO:0000256" key="11">
    <source>
        <dbReference type="ARBA" id="ARBA00029766"/>
    </source>
</evidence>
<dbReference type="AlphaFoldDB" id="A0A0D7EI49"/>
<sequence>MAEVLIALGGNVGDVRATFRKAISNICGMTQAALLARSSDYATPPWGDESQARFVNACIEIDTSLDPHALLFTLHKIEKKFGRDRANETRWGPRTLDLDLLAYDDVTLDKPELTLPHPRLFDRAFVLVPLAEIAPDRMIAGQTPLQALAKLSRAGIERLPDLDS</sequence>
<dbReference type="Gene3D" id="3.30.70.560">
    <property type="entry name" value="7,8-Dihydro-6-hydroxymethylpterin-pyrophosphokinase HPPK"/>
    <property type="match status" value="1"/>
</dbReference>
<dbReference type="OrthoDB" id="9808041at2"/>
<organism evidence="14 15">
    <name type="scientific">Rhodopseudomonas palustris</name>
    <dbReference type="NCBI Taxonomy" id="1076"/>
    <lineage>
        <taxon>Bacteria</taxon>
        <taxon>Pseudomonadati</taxon>
        <taxon>Pseudomonadota</taxon>
        <taxon>Alphaproteobacteria</taxon>
        <taxon>Hyphomicrobiales</taxon>
        <taxon>Nitrobacteraceae</taxon>
        <taxon>Rhodopseudomonas</taxon>
    </lineage>
</organism>
<dbReference type="PANTHER" id="PTHR43071">
    <property type="entry name" value="2-AMINO-4-HYDROXY-6-HYDROXYMETHYLDIHYDROPTERIDINE PYROPHOSPHOKINASE"/>
    <property type="match status" value="1"/>
</dbReference>
<comment type="pathway">
    <text evidence="1">Cofactor biosynthesis; tetrahydrofolate biosynthesis; 2-amino-4-hydroxy-6-hydroxymethyl-7,8-dihydropteridine diphosphate from 7,8-dihydroneopterin triphosphate: step 4/4.</text>
</comment>
<evidence type="ECO:0000256" key="12">
    <source>
        <dbReference type="ARBA" id="ARBA00033413"/>
    </source>
</evidence>
<evidence type="ECO:0000256" key="6">
    <source>
        <dbReference type="ARBA" id="ARBA00022741"/>
    </source>
</evidence>
<evidence type="ECO:0000256" key="7">
    <source>
        <dbReference type="ARBA" id="ARBA00022777"/>
    </source>
</evidence>
<evidence type="ECO:0000313" key="14">
    <source>
        <dbReference type="EMBL" id="KIZ40448.1"/>
    </source>
</evidence>
<comment type="caution">
    <text evidence="14">The sequence shown here is derived from an EMBL/GenBank/DDBJ whole genome shotgun (WGS) entry which is preliminary data.</text>
</comment>
<dbReference type="GO" id="GO:0003848">
    <property type="term" value="F:2-amino-4-hydroxy-6-hydroxymethyldihydropteridine diphosphokinase activity"/>
    <property type="evidence" value="ECO:0007669"/>
    <property type="project" value="UniProtKB-EC"/>
</dbReference>
<dbReference type="RefSeq" id="WP_044413926.1">
    <property type="nucleotide sequence ID" value="NZ_JXXE01000356.1"/>
</dbReference>
<evidence type="ECO:0000313" key="15">
    <source>
        <dbReference type="Proteomes" id="UP000032515"/>
    </source>
</evidence>
<keyword evidence="5" id="KW-0808">Transferase</keyword>
<dbReference type="InterPro" id="IPR035907">
    <property type="entry name" value="Hppk_sf"/>
</dbReference>
<keyword evidence="9" id="KW-0289">Folate biosynthesis</keyword>
<dbReference type="PROSITE" id="PS00794">
    <property type="entry name" value="HPPK"/>
    <property type="match status" value="1"/>
</dbReference>
<evidence type="ECO:0000256" key="10">
    <source>
        <dbReference type="ARBA" id="ARBA00029409"/>
    </source>
</evidence>
<dbReference type="NCBIfam" id="TIGR01498">
    <property type="entry name" value="folK"/>
    <property type="match status" value="1"/>
</dbReference>
<dbReference type="EC" id="2.7.6.3" evidence="3"/>
<dbReference type="CDD" id="cd00483">
    <property type="entry name" value="HPPK"/>
    <property type="match status" value="1"/>
</dbReference>
<dbReference type="GO" id="GO:0016301">
    <property type="term" value="F:kinase activity"/>
    <property type="evidence" value="ECO:0007669"/>
    <property type="project" value="UniProtKB-KW"/>
</dbReference>
<comment type="function">
    <text evidence="10">Catalyzes the transfer of pyrophosphate from adenosine triphosphate (ATP) to 6-hydroxymethyl-7,8-dihydropterin, an enzymatic step in folate biosynthesis pathway.</text>
</comment>
<evidence type="ECO:0000256" key="8">
    <source>
        <dbReference type="ARBA" id="ARBA00022840"/>
    </source>
</evidence>
<evidence type="ECO:0000256" key="5">
    <source>
        <dbReference type="ARBA" id="ARBA00022679"/>
    </source>
</evidence>
<proteinExistence type="inferred from homology"/>
<dbReference type="PANTHER" id="PTHR43071:SF1">
    <property type="entry name" value="2-AMINO-4-HYDROXY-6-HYDROXYMETHYLDIHYDROPTERIDINE PYROPHOSPHOKINASE"/>
    <property type="match status" value="1"/>
</dbReference>
<dbReference type="Pfam" id="PF01288">
    <property type="entry name" value="HPPK"/>
    <property type="match status" value="1"/>
</dbReference>
<evidence type="ECO:0000259" key="13">
    <source>
        <dbReference type="PROSITE" id="PS00794"/>
    </source>
</evidence>
<dbReference type="SUPFAM" id="SSF55083">
    <property type="entry name" value="6-hydroxymethyl-7,8-dihydropterin pyrophosphokinase, HPPK"/>
    <property type="match status" value="1"/>
</dbReference>
<dbReference type="UniPathway" id="UPA00077">
    <property type="reaction ID" value="UER00155"/>
</dbReference>
<dbReference type="EMBL" id="JXXE01000356">
    <property type="protein sequence ID" value="KIZ40448.1"/>
    <property type="molecule type" value="Genomic_DNA"/>
</dbReference>
<name>A0A0D7EI49_RHOPL</name>
<keyword evidence="6" id="KW-0547">Nucleotide-binding</keyword>
<evidence type="ECO:0000256" key="3">
    <source>
        <dbReference type="ARBA" id="ARBA00013253"/>
    </source>
</evidence>
<evidence type="ECO:0000256" key="4">
    <source>
        <dbReference type="ARBA" id="ARBA00016218"/>
    </source>
</evidence>
<gene>
    <name evidence="14" type="ORF">OO17_17710</name>
</gene>
<reference evidence="14 15" key="1">
    <citation type="submission" date="2014-11" db="EMBL/GenBank/DDBJ databases">
        <title>Genomics and ecophysiology of heterotrophic nitrogen fixing bacteria isolated from estuarine surface water.</title>
        <authorList>
            <person name="Bentzon-Tilia M."/>
            <person name="Severin I."/>
            <person name="Hansen L.H."/>
            <person name="Riemann L."/>
        </authorList>
    </citation>
    <scope>NUCLEOTIDE SEQUENCE [LARGE SCALE GENOMIC DNA]</scope>
    <source>
        <strain evidence="14 15">BAL398</strain>
    </source>
</reference>
<dbReference type="PATRIC" id="fig|1076.23.peg.3825"/>
<dbReference type="GO" id="GO:0046656">
    <property type="term" value="P:folic acid biosynthetic process"/>
    <property type="evidence" value="ECO:0007669"/>
    <property type="project" value="UniProtKB-KW"/>
</dbReference>
<dbReference type="Proteomes" id="UP000032515">
    <property type="component" value="Unassembled WGS sequence"/>
</dbReference>
<protein>
    <recommendedName>
        <fullName evidence="4">2-amino-4-hydroxy-6-hydroxymethyldihydropteridine pyrophosphokinase</fullName>
        <ecNumber evidence="3">2.7.6.3</ecNumber>
    </recommendedName>
    <alternativeName>
        <fullName evidence="11">6-hydroxymethyl-7,8-dihydropterin pyrophosphokinase</fullName>
    </alternativeName>
    <alternativeName>
        <fullName evidence="12">7,8-dihydro-6-hydroxymethylpterin-pyrophosphokinase</fullName>
    </alternativeName>
</protein>
<feature type="domain" description="7,8-dihydro-6-hydroxymethylpterin-pyrophosphokinase" evidence="13">
    <location>
        <begin position="90"/>
        <end position="101"/>
    </location>
</feature>
<dbReference type="InterPro" id="IPR000550">
    <property type="entry name" value="Hppk"/>
</dbReference>
<comment type="similarity">
    <text evidence="2">Belongs to the HPPK family.</text>
</comment>
<dbReference type="GO" id="GO:0005524">
    <property type="term" value="F:ATP binding"/>
    <property type="evidence" value="ECO:0007669"/>
    <property type="project" value="UniProtKB-KW"/>
</dbReference>
<keyword evidence="8" id="KW-0067">ATP-binding</keyword>